<evidence type="ECO:0000256" key="1">
    <source>
        <dbReference type="ARBA" id="ARBA00007471"/>
    </source>
</evidence>
<dbReference type="GO" id="GO:0010507">
    <property type="term" value="P:negative regulation of autophagy"/>
    <property type="evidence" value="ECO:0007669"/>
    <property type="project" value="TreeGrafter"/>
</dbReference>
<dbReference type="AlphaFoldDB" id="A0A6J8E7P6"/>
<dbReference type="SUPFAM" id="SSF52799">
    <property type="entry name" value="(Phosphotyrosine protein) phosphatases II"/>
    <property type="match status" value="1"/>
</dbReference>
<dbReference type="Pfam" id="PF06602">
    <property type="entry name" value="Myotub-related"/>
    <property type="match status" value="1"/>
</dbReference>
<dbReference type="InterPro" id="IPR048994">
    <property type="entry name" value="PH-GRAM_MTMR6-9"/>
</dbReference>
<dbReference type="SUPFAM" id="SSF50729">
    <property type="entry name" value="PH domain-like"/>
    <property type="match status" value="1"/>
</dbReference>
<dbReference type="GO" id="GO:0046856">
    <property type="term" value="P:phosphatidylinositol dephosphorylation"/>
    <property type="evidence" value="ECO:0007669"/>
    <property type="project" value="TreeGrafter"/>
</dbReference>
<dbReference type="GO" id="GO:0019903">
    <property type="term" value="F:protein phosphatase binding"/>
    <property type="evidence" value="ECO:0007669"/>
    <property type="project" value="TreeGrafter"/>
</dbReference>
<dbReference type="Proteomes" id="UP000507470">
    <property type="component" value="Unassembled WGS sequence"/>
</dbReference>
<evidence type="ECO:0000313" key="3">
    <source>
        <dbReference type="EMBL" id="CAC5416013.1"/>
    </source>
</evidence>
<dbReference type="InterPro" id="IPR010569">
    <property type="entry name" value="Myotubularin-like_Pase_dom"/>
</dbReference>
<comment type="similarity">
    <text evidence="1">Belongs to the protein-tyrosine phosphatase family. Non-receptor class myotubularin subfamily.</text>
</comment>
<dbReference type="InterPro" id="IPR011993">
    <property type="entry name" value="PH-like_dom_sf"/>
</dbReference>
<proteinExistence type="inferred from homology"/>
<evidence type="ECO:0000313" key="4">
    <source>
        <dbReference type="Proteomes" id="UP000507470"/>
    </source>
</evidence>
<dbReference type="PROSITE" id="PS51339">
    <property type="entry name" value="PPASE_MYOTUBULARIN"/>
    <property type="match status" value="1"/>
</dbReference>
<dbReference type="InterPro" id="IPR029021">
    <property type="entry name" value="Prot-tyrosine_phosphatase-like"/>
</dbReference>
<sequence>MEFAEFIKTPTVENVCMKRPFTKSVTGTLCITGHHVILSSRSENHEELWVSYGHPLNLSLVHWHHVILSSRSENHEELWLLHSAIDSTEKKMTQSNGKYILILRCKDLQMIELEFNGGDDCLDVASSIEKLSHVDDISLKYPFFYRAGFEPLEDGWQAFLPENEYTRFKDCSEEWRLSYVNKDYKVCASYPHAVIVPKSIDDETVIKASQFRQNGRFPVLSYYHRQTKAVMMRCSQPLTGMNNKRCKEDERMVNSVMGRGNKGYIIDTRSPSAAKSAQNKGMIKSVMGRDNKGYIIDTRSPSAAKSAQNKGMVKSVMGVTTKVIS</sequence>
<dbReference type="EMBL" id="CACVKT020008531">
    <property type="protein sequence ID" value="CAC5416013.1"/>
    <property type="molecule type" value="Genomic_DNA"/>
</dbReference>
<dbReference type="Gene3D" id="2.30.29.30">
    <property type="entry name" value="Pleckstrin-homology domain (PH domain)/Phosphotyrosine-binding domain (PTB)"/>
    <property type="match status" value="2"/>
</dbReference>
<protein>
    <submittedName>
        <fullName evidence="3">MTMR9</fullName>
    </submittedName>
</protein>
<dbReference type="GO" id="GO:0005737">
    <property type="term" value="C:cytoplasm"/>
    <property type="evidence" value="ECO:0007669"/>
    <property type="project" value="TreeGrafter"/>
</dbReference>
<accession>A0A6J8E7P6</accession>
<dbReference type="OrthoDB" id="271628at2759"/>
<organism evidence="3 4">
    <name type="scientific">Mytilus coruscus</name>
    <name type="common">Sea mussel</name>
    <dbReference type="NCBI Taxonomy" id="42192"/>
    <lineage>
        <taxon>Eukaryota</taxon>
        <taxon>Metazoa</taxon>
        <taxon>Spiralia</taxon>
        <taxon>Lophotrochozoa</taxon>
        <taxon>Mollusca</taxon>
        <taxon>Bivalvia</taxon>
        <taxon>Autobranchia</taxon>
        <taxon>Pteriomorphia</taxon>
        <taxon>Mytilida</taxon>
        <taxon>Mytiloidea</taxon>
        <taxon>Mytilidae</taxon>
        <taxon>Mytilinae</taxon>
        <taxon>Mytilus</taxon>
    </lineage>
</organism>
<name>A0A6J8E7P6_MYTCO</name>
<dbReference type="PANTHER" id="PTHR10807">
    <property type="entry name" value="MYOTUBULARIN-RELATED"/>
    <property type="match status" value="1"/>
</dbReference>
<dbReference type="PANTHER" id="PTHR10807:SF73">
    <property type="entry name" value="LD06050P"/>
    <property type="match status" value="1"/>
</dbReference>
<keyword evidence="4" id="KW-1185">Reference proteome</keyword>
<reference evidence="3 4" key="1">
    <citation type="submission" date="2020-06" db="EMBL/GenBank/DDBJ databases">
        <authorList>
            <person name="Li R."/>
            <person name="Bekaert M."/>
        </authorList>
    </citation>
    <scope>NUCLEOTIDE SEQUENCE [LARGE SCALE GENOMIC DNA]</scope>
    <source>
        <strain evidence="4">wild</strain>
    </source>
</reference>
<gene>
    <name evidence="3" type="ORF">MCOR_48652</name>
</gene>
<dbReference type="Pfam" id="PF21098">
    <property type="entry name" value="PH-GRAM_MTMR6-like"/>
    <property type="match status" value="1"/>
</dbReference>
<evidence type="ECO:0000259" key="2">
    <source>
        <dbReference type="PROSITE" id="PS51339"/>
    </source>
</evidence>
<dbReference type="InterPro" id="IPR030564">
    <property type="entry name" value="Myotubularin"/>
</dbReference>
<feature type="domain" description="Myotubularin phosphatase" evidence="2">
    <location>
        <begin position="155"/>
        <end position="325"/>
    </location>
</feature>